<dbReference type="AlphaFoldDB" id="A0A0Q3G948"/>
<gene>
    <name evidence="2" type="ORF">BRADI_2g31953v3</name>
</gene>
<reference evidence="3" key="3">
    <citation type="submission" date="2018-08" db="UniProtKB">
        <authorList>
            <consortium name="EnsemblPlants"/>
        </authorList>
    </citation>
    <scope>IDENTIFICATION</scope>
    <source>
        <strain evidence="3">cv. Bd21</strain>
    </source>
</reference>
<evidence type="ECO:0000313" key="3">
    <source>
        <dbReference type="EnsemblPlants" id="KQK07005"/>
    </source>
</evidence>
<dbReference type="EnsemblPlants" id="KQK07005">
    <property type="protein sequence ID" value="KQK07005"/>
    <property type="gene ID" value="BRADI_2g31953v3"/>
</dbReference>
<reference evidence="2" key="2">
    <citation type="submission" date="2017-06" db="EMBL/GenBank/DDBJ databases">
        <title>WGS assembly of Brachypodium distachyon.</title>
        <authorList>
            <consortium name="The International Brachypodium Initiative"/>
            <person name="Lucas S."/>
            <person name="Harmon-Smith M."/>
            <person name="Lail K."/>
            <person name="Tice H."/>
            <person name="Grimwood J."/>
            <person name="Bruce D."/>
            <person name="Barry K."/>
            <person name="Shu S."/>
            <person name="Lindquist E."/>
            <person name="Wang M."/>
            <person name="Pitluck S."/>
            <person name="Vogel J.P."/>
            <person name="Garvin D.F."/>
            <person name="Mockler T.C."/>
            <person name="Schmutz J."/>
            <person name="Rokhsar D."/>
            <person name="Bevan M.W."/>
        </authorList>
    </citation>
    <scope>NUCLEOTIDE SEQUENCE</scope>
    <source>
        <strain evidence="2">Bd21</strain>
    </source>
</reference>
<reference evidence="2 3" key="1">
    <citation type="journal article" date="2010" name="Nature">
        <title>Genome sequencing and analysis of the model grass Brachypodium distachyon.</title>
        <authorList>
            <consortium name="International Brachypodium Initiative"/>
        </authorList>
    </citation>
    <scope>NUCLEOTIDE SEQUENCE [LARGE SCALE GENOMIC DNA]</scope>
    <source>
        <strain evidence="2 3">Bd21</strain>
    </source>
</reference>
<dbReference type="Proteomes" id="UP000008810">
    <property type="component" value="Chromosome 2"/>
</dbReference>
<accession>A0A0Q3G948</accession>
<name>A0A0Q3G948_BRADI</name>
<dbReference type="Gramene" id="KQK07005">
    <property type="protein sequence ID" value="KQK07005"/>
    <property type="gene ID" value="BRADI_2g31953v3"/>
</dbReference>
<feature type="region of interest" description="Disordered" evidence="1">
    <location>
        <begin position="1"/>
        <end position="23"/>
    </location>
</feature>
<evidence type="ECO:0000313" key="4">
    <source>
        <dbReference type="Proteomes" id="UP000008810"/>
    </source>
</evidence>
<dbReference type="EMBL" id="CM000881">
    <property type="protein sequence ID" value="KQK07005.1"/>
    <property type="molecule type" value="Genomic_DNA"/>
</dbReference>
<protein>
    <submittedName>
        <fullName evidence="2 3">Uncharacterized protein</fullName>
    </submittedName>
</protein>
<sequence>MLSRDGGGAFGDAPASGGGCARRSNVCGSTPHALLRLAWTPEPVFPRVESGGDRPAFHTPARAVAFPRAGATWWRRPHRLGWPCGSFPREG</sequence>
<evidence type="ECO:0000256" key="1">
    <source>
        <dbReference type="SAM" id="MobiDB-lite"/>
    </source>
</evidence>
<dbReference type="InParanoid" id="A0A0Q3G948"/>
<keyword evidence="4" id="KW-1185">Reference proteome</keyword>
<organism evidence="2">
    <name type="scientific">Brachypodium distachyon</name>
    <name type="common">Purple false brome</name>
    <name type="synonym">Trachynia distachya</name>
    <dbReference type="NCBI Taxonomy" id="15368"/>
    <lineage>
        <taxon>Eukaryota</taxon>
        <taxon>Viridiplantae</taxon>
        <taxon>Streptophyta</taxon>
        <taxon>Embryophyta</taxon>
        <taxon>Tracheophyta</taxon>
        <taxon>Spermatophyta</taxon>
        <taxon>Magnoliopsida</taxon>
        <taxon>Liliopsida</taxon>
        <taxon>Poales</taxon>
        <taxon>Poaceae</taxon>
        <taxon>BOP clade</taxon>
        <taxon>Pooideae</taxon>
        <taxon>Stipodae</taxon>
        <taxon>Brachypodieae</taxon>
        <taxon>Brachypodium</taxon>
    </lineage>
</organism>
<proteinExistence type="predicted"/>
<evidence type="ECO:0000313" key="2">
    <source>
        <dbReference type="EMBL" id="KQK07005.1"/>
    </source>
</evidence>
<feature type="compositionally biased region" description="Gly residues" evidence="1">
    <location>
        <begin position="1"/>
        <end position="20"/>
    </location>
</feature>